<dbReference type="STRING" id="74545.EU96_1518"/>
<dbReference type="AlphaFoldDB" id="A0A0A2A7Q8"/>
<sequence length="443" mass="52010">MKTILNFKTGNFLFRTGIFLLVSAPIFSSFLFLFSIFISSYKNYKNFLLDKWNYPFFLASLFLIISVSISSLDPFSNKIEGWSNYLNWVSLFNWLPLFFCIWAFKPYLCSSKSRKIILLLLLSGSVPLIISGFLQVFFDMHGPFNIFNGLIIWFQREGEPGLTGLFNNRNYASLWFTILWPICLAILSQRKNGSKFYIYIFSILIISSIYLTFSRNGLINLFLSSFIFLKASLSIWIFLFLILLITLLIAAVTNIFPISLKEFAISILPSEVIGRFSIFENLEVFTSNARFSIWLSALEFIKERPFLGWGAASFPILYETQHDICCYKSYLQWYGHTHNIQLEMALNYGLPFSLLINTILIFVFYKSFKKIFLFKRKDKNLEEINLNKFEKAWWTSSFTFFFSQLFDIQYYDLRLNIIFWIFISGLIVKIQEPVKKAKNLQEI</sequence>
<dbReference type="PANTHER" id="PTHR37422">
    <property type="entry name" value="TEICHURONIC ACID BIOSYNTHESIS PROTEIN TUAE"/>
    <property type="match status" value="1"/>
</dbReference>
<feature type="domain" description="O-antigen ligase-related" evidence="6">
    <location>
        <begin position="201"/>
        <end position="351"/>
    </location>
</feature>
<proteinExistence type="predicted"/>
<dbReference type="OrthoDB" id="547142at2"/>
<feature type="transmembrane region" description="Helical" evidence="5">
    <location>
        <begin position="52"/>
        <end position="73"/>
    </location>
</feature>
<feature type="transmembrane region" description="Helical" evidence="5">
    <location>
        <begin position="12"/>
        <end position="40"/>
    </location>
</feature>
<comment type="subcellular location">
    <subcellularLocation>
        <location evidence="1">Membrane</location>
        <topology evidence="1">Multi-pass membrane protein</topology>
    </subcellularLocation>
</comment>
<comment type="caution">
    <text evidence="7">The sequence shown here is derived from an EMBL/GenBank/DDBJ whole genome shotgun (WGS) entry which is preliminary data.</text>
</comment>
<evidence type="ECO:0000256" key="1">
    <source>
        <dbReference type="ARBA" id="ARBA00004141"/>
    </source>
</evidence>
<dbReference type="GO" id="GO:0016020">
    <property type="term" value="C:membrane"/>
    <property type="evidence" value="ECO:0007669"/>
    <property type="project" value="UniProtKB-SubCell"/>
</dbReference>
<keyword evidence="3 5" id="KW-1133">Transmembrane helix</keyword>
<dbReference type="InterPro" id="IPR051533">
    <property type="entry name" value="WaaL-like"/>
</dbReference>
<dbReference type="Pfam" id="PF04932">
    <property type="entry name" value="Wzy_C"/>
    <property type="match status" value="1"/>
</dbReference>
<evidence type="ECO:0000313" key="7">
    <source>
        <dbReference type="EMBL" id="KGF96881.1"/>
    </source>
</evidence>
<keyword evidence="2 5" id="KW-0812">Transmembrane</keyword>
<dbReference type="EMBL" id="JNAM01000011">
    <property type="protein sequence ID" value="KGF96881.1"/>
    <property type="molecule type" value="Genomic_DNA"/>
</dbReference>
<feature type="transmembrane region" description="Helical" evidence="5">
    <location>
        <begin position="408"/>
        <end position="428"/>
    </location>
</feature>
<feature type="transmembrane region" description="Helical" evidence="5">
    <location>
        <begin position="116"/>
        <end position="138"/>
    </location>
</feature>
<feature type="transmembrane region" description="Helical" evidence="5">
    <location>
        <begin position="85"/>
        <end position="104"/>
    </location>
</feature>
<name>A0A0A2A7Q8_PROMR</name>
<feature type="transmembrane region" description="Helical" evidence="5">
    <location>
        <begin position="196"/>
        <end position="213"/>
    </location>
</feature>
<evidence type="ECO:0000256" key="4">
    <source>
        <dbReference type="ARBA" id="ARBA00023136"/>
    </source>
</evidence>
<organism evidence="7 8">
    <name type="scientific">Prochlorococcus marinus str. MIT 9302</name>
    <dbReference type="NCBI Taxonomy" id="74545"/>
    <lineage>
        <taxon>Bacteria</taxon>
        <taxon>Bacillati</taxon>
        <taxon>Cyanobacteriota</taxon>
        <taxon>Cyanophyceae</taxon>
        <taxon>Synechococcales</taxon>
        <taxon>Prochlorococcaceae</taxon>
        <taxon>Prochlorococcus</taxon>
    </lineage>
</organism>
<accession>A0A0A2A7Q8</accession>
<dbReference type="InterPro" id="IPR007016">
    <property type="entry name" value="O-antigen_ligase-rel_domated"/>
</dbReference>
<keyword evidence="4 5" id="KW-0472">Membrane</keyword>
<evidence type="ECO:0000256" key="3">
    <source>
        <dbReference type="ARBA" id="ARBA00022989"/>
    </source>
</evidence>
<feature type="transmembrane region" description="Helical" evidence="5">
    <location>
        <begin position="233"/>
        <end position="256"/>
    </location>
</feature>
<dbReference type="eggNOG" id="COG3307">
    <property type="taxonomic scope" value="Bacteria"/>
</dbReference>
<evidence type="ECO:0000256" key="2">
    <source>
        <dbReference type="ARBA" id="ARBA00022692"/>
    </source>
</evidence>
<dbReference type="RefSeq" id="WP_032527134.1">
    <property type="nucleotide sequence ID" value="NZ_CP138951.1"/>
</dbReference>
<feature type="transmembrane region" description="Helical" evidence="5">
    <location>
        <begin position="345"/>
        <end position="365"/>
    </location>
</feature>
<reference evidence="8" key="1">
    <citation type="journal article" date="2014" name="Sci. Data">
        <title>Genomes of diverse isolates of the marine cyanobacterium Prochlorococcus.</title>
        <authorList>
            <person name="Biller S."/>
            <person name="Berube P."/>
            <person name="Thompson J."/>
            <person name="Kelly L."/>
            <person name="Roggensack S."/>
            <person name="Awad L."/>
            <person name="Roache-Johnson K."/>
            <person name="Ding H."/>
            <person name="Giovannoni S.J."/>
            <person name="Moore L.R."/>
            <person name="Chisholm S.W."/>
        </authorList>
    </citation>
    <scope>NUCLEOTIDE SEQUENCE [LARGE SCALE GENOMIC DNA]</scope>
    <source>
        <strain evidence="8">MIT 9302</strain>
    </source>
</reference>
<gene>
    <name evidence="7" type="ORF">EU96_1518</name>
</gene>
<evidence type="ECO:0000256" key="5">
    <source>
        <dbReference type="SAM" id="Phobius"/>
    </source>
</evidence>
<evidence type="ECO:0000259" key="6">
    <source>
        <dbReference type="Pfam" id="PF04932"/>
    </source>
</evidence>
<dbReference type="Proteomes" id="UP000030445">
    <property type="component" value="Unassembled WGS sequence"/>
</dbReference>
<feature type="transmembrane region" description="Helical" evidence="5">
    <location>
        <begin position="171"/>
        <end position="189"/>
    </location>
</feature>
<dbReference type="PANTHER" id="PTHR37422:SF13">
    <property type="entry name" value="LIPOPOLYSACCHARIDE BIOSYNTHESIS PROTEIN PA4999-RELATED"/>
    <property type="match status" value="1"/>
</dbReference>
<evidence type="ECO:0000313" key="8">
    <source>
        <dbReference type="Proteomes" id="UP000030445"/>
    </source>
</evidence>
<protein>
    <recommendedName>
        <fullName evidence="6">O-antigen ligase-related domain-containing protein</fullName>
    </recommendedName>
</protein>